<dbReference type="Pfam" id="PF00106">
    <property type="entry name" value="adh_short"/>
    <property type="match status" value="2"/>
</dbReference>
<gene>
    <name evidence="4" type="ORF">Acr_00g0050410</name>
</gene>
<dbReference type="SUPFAM" id="SSF51735">
    <property type="entry name" value="NAD(P)-binding Rossmann-fold domains"/>
    <property type="match status" value="1"/>
</dbReference>
<evidence type="ECO:0000313" key="4">
    <source>
        <dbReference type="EMBL" id="GFS37174.1"/>
    </source>
</evidence>
<dbReference type="AlphaFoldDB" id="A0A7J0DKH6"/>
<reference evidence="5" key="1">
    <citation type="submission" date="2019-07" db="EMBL/GenBank/DDBJ databases">
        <title>De Novo Assembly of kiwifruit Actinidia rufa.</title>
        <authorList>
            <person name="Sugita-Konishi S."/>
            <person name="Sato K."/>
            <person name="Mori E."/>
            <person name="Abe Y."/>
            <person name="Kisaki G."/>
            <person name="Hamano K."/>
            <person name="Suezawa K."/>
            <person name="Otani M."/>
            <person name="Fukuda T."/>
            <person name="Manabe T."/>
            <person name="Gomi K."/>
            <person name="Tabuchi M."/>
            <person name="Akimitsu K."/>
            <person name="Kataoka I."/>
        </authorList>
    </citation>
    <scope>NUCLEOTIDE SEQUENCE [LARGE SCALE GENOMIC DNA]</scope>
    <source>
        <strain evidence="5">cv. Fuchu</strain>
    </source>
</reference>
<comment type="caution">
    <text evidence="4">The sequence shown here is derived from an EMBL/GenBank/DDBJ whole genome shotgun (WGS) entry which is preliminary data.</text>
</comment>
<dbReference type="Proteomes" id="UP000585474">
    <property type="component" value="Unassembled WGS sequence"/>
</dbReference>
<dbReference type="InterPro" id="IPR002347">
    <property type="entry name" value="SDR_fam"/>
</dbReference>
<dbReference type="PANTHER" id="PTHR43490">
    <property type="entry name" value="(+)-NEOMENTHOL DEHYDROGENASE"/>
    <property type="match status" value="1"/>
</dbReference>
<evidence type="ECO:0000313" key="5">
    <source>
        <dbReference type="Proteomes" id="UP000585474"/>
    </source>
</evidence>
<dbReference type="GO" id="GO:0016491">
    <property type="term" value="F:oxidoreductase activity"/>
    <property type="evidence" value="ECO:0007669"/>
    <property type="project" value="UniProtKB-KW"/>
</dbReference>
<comment type="similarity">
    <text evidence="1">Belongs to the short-chain dehydrogenases/reductases (SDR) family.</text>
</comment>
<evidence type="ECO:0000256" key="2">
    <source>
        <dbReference type="ARBA" id="ARBA00022857"/>
    </source>
</evidence>
<dbReference type="PRINTS" id="PR00081">
    <property type="entry name" value="GDHRDH"/>
</dbReference>
<proteinExistence type="inferred from homology"/>
<keyword evidence="5" id="KW-1185">Reference proteome</keyword>
<dbReference type="PANTHER" id="PTHR43490:SF131">
    <property type="entry name" value="SALUTARIDINE REDUCTASE-LIKE ISOFORM X2"/>
    <property type="match status" value="1"/>
</dbReference>
<dbReference type="GO" id="GO:0016020">
    <property type="term" value="C:membrane"/>
    <property type="evidence" value="ECO:0007669"/>
    <property type="project" value="TreeGrafter"/>
</dbReference>
<name>A0A7J0DKH6_9ERIC</name>
<dbReference type="OrthoDB" id="1933717at2759"/>
<dbReference type="InterPro" id="IPR036291">
    <property type="entry name" value="NAD(P)-bd_dom_sf"/>
</dbReference>
<protein>
    <submittedName>
        <fullName evidence="4">NAD(P)-binding Rossmann-fold superfamily protein</fullName>
    </submittedName>
</protein>
<dbReference type="Gene3D" id="3.40.50.720">
    <property type="entry name" value="NAD(P)-binding Rossmann-like Domain"/>
    <property type="match status" value="2"/>
</dbReference>
<dbReference type="EMBL" id="BJWL01000272">
    <property type="protein sequence ID" value="GFS37174.1"/>
    <property type="molecule type" value="Genomic_DNA"/>
</dbReference>
<evidence type="ECO:0000256" key="3">
    <source>
        <dbReference type="ARBA" id="ARBA00023002"/>
    </source>
</evidence>
<organism evidence="4 5">
    <name type="scientific">Actinidia rufa</name>
    <dbReference type="NCBI Taxonomy" id="165716"/>
    <lineage>
        <taxon>Eukaryota</taxon>
        <taxon>Viridiplantae</taxon>
        <taxon>Streptophyta</taxon>
        <taxon>Embryophyta</taxon>
        <taxon>Tracheophyta</taxon>
        <taxon>Spermatophyta</taxon>
        <taxon>Magnoliopsida</taxon>
        <taxon>eudicotyledons</taxon>
        <taxon>Gunneridae</taxon>
        <taxon>Pentapetalae</taxon>
        <taxon>asterids</taxon>
        <taxon>Ericales</taxon>
        <taxon>Actinidiaceae</taxon>
        <taxon>Actinidia</taxon>
    </lineage>
</organism>
<sequence>MEEEISQLPKRIALVTGASKGIGLEICRQLASNGVKVLLTARDEKRGLEALQKLKVSGLSDVNNAGISGTIVDPEVQRGLKFEIEDRSSKAKLSSGRSMFENKLFWSKLVTEELIPLLQLSETPTIVNVSSTLGQLKLISNEKVKNELSNIDSLTEEKVDEVVREFLEDLKEDLLETKGWPIILSAYIVSKAALNGYTRILAKKFPNIATNAVCPGFVKTDLNHNSGILSVEEGARGPVRLALFPNGGASGLFYDQMEVSTF</sequence>
<keyword evidence="3" id="KW-0560">Oxidoreductase</keyword>
<evidence type="ECO:0000256" key="1">
    <source>
        <dbReference type="ARBA" id="ARBA00006484"/>
    </source>
</evidence>
<keyword evidence="2" id="KW-0521">NADP</keyword>
<accession>A0A7J0DKH6</accession>